<dbReference type="KEGG" id="bfo:118429392"/>
<feature type="transmembrane region" description="Helical" evidence="2">
    <location>
        <begin position="85"/>
        <end position="106"/>
    </location>
</feature>
<keyword evidence="2" id="KW-1133">Transmembrane helix</keyword>
<protein>
    <submittedName>
        <fullName evidence="4">Uncharacterized protein LOC118429392</fullName>
    </submittedName>
</protein>
<reference evidence="4" key="2">
    <citation type="submission" date="2025-08" db="UniProtKB">
        <authorList>
            <consortium name="RefSeq"/>
        </authorList>
    </citation>
    <scope>IDENTIFICATION</scope>
    <source>
        <strain evidence="4">S238N-H82</strain>
        <tissue evidence="4">Testes</tissue>
    </source>
</reference>
<feature type="transmembrane region" description="Helical" evidence="2">
    <location>
        <begin position="118"/>
        <end position="142"/>
    </location>
</feature>
<evidence type="ECO:0000256" key="2">
    <source>
        <dbReference type="SAM" id="Phobius"/>
    </source>
</evidence>
<dbReference type="GeneID" id="118429392"/>
<dbReference type="AlphaFoldDB" id="A0A9J7M6N9"/>
<sequence>MGKGRRHNGNDQSNGRRARRDEPRRTGRPTRTESYRARARLRHDFSRLASPNVSRQGGQGVVLSSVGTLGQRAQRGCPCENPGPMALFFVAFLIFLPGAIMTANGYGEPEAIARRDPLLIVGPVSIGVSILLMLLSCGWNLYIQNNENDNLNIDVELGEDCGPASPDPASFSPPPSYDTIVHEDENRFSFPDQPTIHQEEVPEETVPSVQTPPAPRVVLTLVEIPNDNCTDTGDATSDYDPWVAREDLEDIDEDIVHPPPSYTPADQTCTASSETLDDVFEEEDEDIVHPPPSYDEVMHVIHERSDDV</sequence>
<keyword evidence="2" id="KW-0812">Transmembrane</keyword>
<accession>A0A9J7M6N9</accession>
<evidence type="ECO:0000313" key="4">
    <source>
        <dbReference type="RefSeq" id="XP_035695767.1"/>
    </source>
</evidence>
<name>A0A9J7M6N9_BRAFL</name>
<dbReference type="OrthoDB" id="9995485at2759"/>
<evidence type="ECO:0000313" key="3">
    <source>
        <dbReference type="Proteomes" id="UP000001554"/>
    </source>
</evidence>
<proteinExistence type="predicted"/>
<dbReference type="RefSeq" id="XP_035695767.1">
    <property type="nucleotide sequence ID" value="XM_035839874.1"/>
</dbReference>
<feature type="region of interest" description="Disordered" evidence="1">
    <location>
        <begin position="1"/>
        <end position="35"/>
    </location>
</feature>
<gene>
    <name evidence="4" type="primary">LOC118429392</name>
</gene>
<organism evidence="3 4">
    <name type="scientific">Branchiostoma floridae</name>
    <name type="common">Florida lancelet</name>
    <name type="synonym">Amphioxus</name>
    <dbReference type="NCBI Taxonomy" id="7739"/>
    <lineage>
        <taxon>Eukaryota</taxon>
        <taxon>Metazoa</taxon>
        <taxon>Chordata</taxon>
        <taxon>Cephalochordata</taxon>
        <taxon>Leptocardii</taxon>
        <taxon>Amphioxiformes</taxon>
        <taxon>Branchiostomatidae</taxon>
        <taxon>Branchiostoma</taxon>
    </lineage>
</organism>
<reference evidence="3" key="1">
    <citation type="journal article" date="2020" name="Nat. Ecol. Evol.">
        <title>Deeply conserved synteny resolves early events in vertebrate evolution.</title>
        <authorList>
            <person name="Simakov O."/>
            <person name="Marletaz F."/>
            <person name="Yue J.X."/>
            <person name="O'Connell B."/>
            <person name="Jenkins J."/>
            <person name="Brandt A."/>
            <person name="Calef R."/>
            <person name="Tung C.H."/>
            <person name="Huang T.K."/>
            <person name="Schmutz J."/>
            <person name="Satoh N."/>
            <person name="Yu J.K."/>
            <person name="Putnam N.H."/>
            <person name="Green R.E."/>
            <person name="Rokhsar D.S."/>
        </authorList>
    </citation>
    <scope>NUCLEOTIDE SEQUENCE [LARGE SCALE GENOMIC DNA]</scope>
    <source>
        <strain evidence="3">S238N-H82</strain>
    </source>
</reference>
<evidence type="ECO:0000256" key="1">
    <source>
        <dbReference type="SAM" id="MobiDB-lite"/>
    </source>
</evidence>
<keyword evidence="3" id="KW-1185">Reference proteome</keyword>
<dbReference type="Proteomes" id="UP000001554">
    <property type="component" value="Chromosome 13"/>
</dbReference>
<feature type="compositionally biased region" description="Basic and acidic residues" evidence="1">
    <location>
        <begin position="19"/>
        <end position="35"/>
    </location>
</feature>
<keyword evidence="2" id="KW-0472">Membrane</keyword>